<keyword evidence="2" id="KW-1185">Reference proteome</keyword>
<sequence length="348" mass="39403">MKYLWKLLLVTLLVLLVVWIVWKPGRHEKPSKEVVPEKESVVVNKPAQVDSIAKSNTVDTLMYQQRMLHLLHDSPSLTWPVNTYYPLPGALLPFNRIVAYYGNFYTPRLGVLGTVPVDSMLARLKETVALWEAADSTTPVIPAFHYIAVTAQRSPGADGKYRQRMPATAINKALDLATQEHAIVFLDVQPGQSKLRDELPLLEKFMSRPEVHLGIDPEYSMKNGRAPCSVIGTMDAEDINYASSWLAGIVKQYGLPPKILVVHRFTKGMVTNYKDIHLQPEVQIVMDMDGFGGVAKKKHTYHSWIADQPVQFTGFKLFYEVDVETGGHLMEPDEVLKLYPRPIYIQYQ</sequence>
<dbReference type="OrthoDB" id="9812120at2"/>
<proteinExistence type="predicted"/>
<organism evidence="1 2">
    <name type="scientific">Chitinophaga flava</name>
    <dbReference type="NCBI Taxonomy" id="2259036"/>
    <lineage>
        <taxon>Bacteria</taxon>
        <taxon>Pseudomonadati</taxon>
        <taxon>Bacteroidota</taxon>
        <taxon>Chitinophagia</taxon>
        <taxon>Chitinophagales</taxon>
        <taxon>Chitinophagaceae</taxon>
        <taxon>Chitinophaga</taxon>
    </lineage>
</organism>
<evidence type="ECO:0000313" key="1">
    <source>
        <dbReference type="EMBL" id="RBL91396.1"/>
    </source>
</evidence>
<dbReference type="Proteomes" id="UP000253410">
    <property type="component" value="Unassembled WGS sequence"/>
</dbReference>
<dbReference type="AlphaFoldDB" id="A0A365XYE2"/>
<name>A0A365XYE2_9BACT</name>
<comment type="caution">
    <text evidence="1">The sequence shown here is derived from an EMBL/GenBank/DDBJ whole genome shotgun (WGS) entry which is preliminary data.</text>
</comment>
<reference evidence="1 2" key="1">
    <citation type="submission" date="2018-05" db="EMBL/GenBank/DDBJ databases">
        <title>Chitinophaga sp. K3CV102501T nov., isolated from isolated from a monsoon evergreen broad-leaved forest soil.</title>
        <authorList>
            <person name="Lv Y."/>
        </authorList>
    </citation>
    <scope>NUCLEOTIDE SEQUENCE [LARGE SCALE GENOMIC DNA]</scope>
    <source>
        <strain evidence="1 2">GDMCC 1.1325</strain>
    </source>
</reference>
<accession>A0A365XYE2</accession>
<dbReference type="EMBL" id="QFFJ01000001">
    <property type="protein sequence ID" value="RBL91396.1"/>
    <property type="molecule type" value="Genomic_DNA"/>
</dbReference>
<dbReference type="RefSeq" id="WP_113613993.1">
    <property type="nucleotide sequence ID" value="NZ_QFFJ01000001.1"/>
</dbReference>
<gene>
    <name evidence="1" type="ORF">DF182_01895</name>
</gene>
<evidence type="ECO:0008006" key="3">
    <source>
        <dbReference type="Google" id="ProtNLM"/>
    </source>
</evidence>
<evidence type="ECO:0000313" key="2">
    <source>
        <dbReference type="Proteomes" id="UP000253410"/>
    </source>
</evidence>
<protein>
    <recommendedName>
        <fullName evidence="3">Lipoprotein</fullName>
    </recommendedName>
</protein>